<evidence type="ECO:0008006" key="5">
    <source>
        <dbReference type="Google" id="ProtNLM"/>
    </source>
</evidence>
<evidence type="ECO:0000256" key="2">
    <source>
        <dbReference type="SAM" id="SignalP"/>
    </source>
</evidence>
<dbReference type="PROSITE" id="PS51257">
    <property type="entry name" value="PROKAR_LIPOPROTEIN"/>
    <property type="match status" value="1"/>
</dbReference>
<evidence type="ECO:0000313" key="3">
    <source>
        <dbReference type="EMBL" id="QES36115.1"/>
    </source>
</evidence>
<dbReference type="EMBL" id="CP029192">
    <property type="protein sequence ID" value="QES36115.1"/>
    <property type="molecule type" value="Genomic_DNA"/>
</dbReference>
<organism evidence="3 4">
    <name type="scientific">Streptomyces venezuelae</name>
    <dbReference type="NCBI Taxonomy" id="54571"/>
    <lineage>
        <taxon>Bacteria</taxon>
        <taxon>Bacillati</taxon>
        <taxon>Actinomycetota</taxon>
        <taxon>Actinomycetes</taxon>
        <taxon>Kitasatosporales</taxon>
        <taxon>Streptomycetaceae</taxon>
        <taxon>Streptomyces</taxon>
    </lineage>
</organism>
<sequence length="222" mass="23462">MNRRPALLSAAAFAAAAALSLSACGGGGDDSKDGDKIAGADNGASTSASPSPKASDDGIDRPEIKLPKDVKNVFEGRKTGDAKKDAVLADNERRIESVDEAITGEAKGHPALKFYSAGDALLSAAKYVEGYHKDGKSFEGTTRYFNRQVTFLEGGAAAVTYCMDDTQTYPKDRKTGKVDRSSGEAPATAKDYIFYNTRLEKNGSGVWQTTRVSSEKAAKECA</sequence>
<feature type="compositionally biased region" description="Basic and acidic residues" evidence="1">
    <location>
        <begin position="29"/>
        <end position="38"/>
    </location>
</feature>
<feature type="region of interest" description="Disordered" evidence="1">
    <location>
        <begin position="24"/>
        <end position="72"/>
    </location>
</feature>
<feature type="compositionally biased region" description="Low complexity" evidence="1">
    <location>
        <begin position="39"/>
        <end position="53"/>
    </location>
</feature>
<protein>
    <recommendedName>
        <fullName evidence="5">Lipoprotein</fullName>
    </recommendedName>
</protein>
<proteinExistence type="predicted"/>
<name>A0A5P2C026_STRVZ</name>
<evidence type="ECO:0000256" key="1">
    <source>
        <dbReference type="SAM" id="MobiDB-lite"/>
    </source>
</evidence>
<dbReference type="AlphaFoldDB" id="A0A5P2C026"/>
<dbReference type="RefSeq" id="WP_150218258.1">
    <property type="nucleotide sequence ID" value="NZ_CP029192.1"/>
</dbReference>
<dbReference type="OrthoDB" id="4323476at2"/>
<feature type="compositionally biased region" description="Basic and acidic residues" evidence="1">
    <location>
        <begin position="54"/>
        <end position="72"/>
    </location>
</feature>
<feature type="signal peptide" evidence="2">
    <location>
        <begin position="1"/>
        <end position="23"/>
    </location>
</feature>
<keyword evidence="2" id="KW-0732">Signal</keyword>
<reference evidence="3 4" key="1">
    <citation type="submission" date="2018-05" db="EMBL/GenBank/DDBJ databases">
        <title>Streptomyces venezuelae.</title>
        <authorList>
            <person name="Kim W."/>
            <person name="Lee N."/>
            <person name="Cho B.-K."/>
        </authorList>
    </citation>
    <scope>NUCLEOTIDE SEQUENCE [LARGE SCALE GENOMIC DNA]</scope>
    <source>
        <strain evidence="3 4">ATCC 14584</strain>
    </source>
</reference>
<feature type="chain" id="PRO_5038568974" description="Lipoprotein" evidence="2">
    <location>
        <begin position="24"/>
        <end position="222"/>
    </location>
</feature>
<accession>A0A5P2C026</accession>
<dbReference type="Proteomes" id="UP000322927">
    <property type="component" value="Chromosome"/>
</dbReference>
<evidence type="ECO:0000313" key="4">
    <source>
        <dbReference type="Proteomes" id="UP000322927"/>
    </source>
</evidence>
<gene>
    <name evidence="3" type="ORF">DEJ48_24300</name>
</gene>